<evidence type="ECO:0000313" key="6">
    <source>
        <dbReference type="EMBL" id="CAC5378454.1"/>
    </source>
</evidence>
<feature type="region of interest" description="Disordered" evidence="4">
    <location>
        <begin position="554"/>
        <end position="583"/>
    </location>
</feature>
<feature type="domain" description="AAA+ ATPase" evidence="5">
    <location>
        <begin position="330"/>
        <end position="468"/>
    </location>
</feature>
<keyword evidence="2" id="KW-0547">Nucleotide-binding</keyword>
<dbReference type="InterPro" id="IPR027417">
    <property type="entry name" value="P-loop_NTPase"/>
</dbReference>
<dbReference type="CDD" id="cd19530">
    <property type="entry name" value="RecA-like_NVL_r2-like"/>
    <property type="match status" value="1"/>
</dbReference>
<dbReference type="GO" id="GO:0005524">
    <property type="term" value="F:ATP binding"/>
    <property type="evidence" value="ECO:0007669"/>
    <property type="project" value="UniProtKB-KW"/>
</dbReference>
<feature type="region of interest" description="Disordered" evidence="4">
    <location>
        <begin position="217"/>
        <end position="296"/>
    </location>
</feature>
<sequence>MSSYISDPRLIPRIREFLQSKKSGTFTSVVYLSEELQRKYSEYARRKKNVFVKLVGKAYGIILQEEKDRGQMNHIDDLETKYLKKRQKKNDISSSDNSSYVQYEVRCSSDNSSYVQYEVRCSSDNSSYVQYEDKNSINNMMTNMYKKTSTPNRTADHNQKSTTKLFLIDRTGDRPDHLQSTFNNSTKNSDILLDNLEEKADSKSDVVVIGDDGDFCDDSVDLAQEPDRHSRPGSVVSVDLAQESDRQSRPSSIVNESIGNKRSLKKSSATPKKKRKRQDNEEKEKKGPDVQKSTVTFADIGGNDDKLVEICKLLVHMRHPEIYQQLGVTPPRGFLLHGPPGCGKTLLAHAIAGELSLSFIKIAATEIVSGVSGDSEEKIRDLFDSAVAAAPCVLFIDEIDAITPKRETASKDMERRIVAQLLSCMDDLSSKTDLHVLVIGATNRPDSLDPALRRAGRFDKEICLGIPDESSRERILRVLCRNLKLAENFDYKFLARNTPGYVGADLTSLTREAAMVAVNRVFSDLQKSLLTNPVEQKTDSAISVVPVISTDQTGSDTVNSTVNGQAASDHRVSDTTEDMETETSSICIEDKAKDVNFKSLTLIDALSWLKEFPPLTNEQLQTLNINLQDFEATLKHVQPSAKREGFATIPDVTWDDIGALHAVREDLQLAILAPVRHPEAFKDLGLSKAQGILLAGPPGCGKTLLAKAVANESGINFISVKGPELLNMYVGESERAVRQVFQRARNSSPCVIFFDELDALCPRRSDSGEGGSSVRVVNQLLTEMDGLEERKSVFIMGATNRPDIIDPAILRPGRLDKTLYVGLPCPDDRLDILRTITKNGTRPKLSTDVDLESLAKDERCNCFTGADLAALVREASMSALKVMISSQDTSIIEVNHKHFNTAFTRVRPSVSQKEQLKYAKLKEQLQNG</sequence>
<dbReference type="FunFam" id="1.10.8.60:FF:000052">
    <property type="entry name" value="Nuclear valosin-containing protein-like"/>
    <property type="match status" value="1"/>
</dbReference>
<evidence type="ECO:0000313" key="7">
    <source>
        <dbReference type="Proteomes" id="UP000507470"/>
    </source>
</evidence>
<accession>A0A6J8B629</accession>
<dbReference type="SMART" id="SM00382">
    <property type="entry name" value="AAA"/>
    <property type="match status" value="2"/>
</dbReference>
<dbReference type="GO" id="GO:0042254">
    <property type="term" value="P:ribosome biogenesis"/>
    <property type="evidence" value="ECO:0007669"/>
    <property type="project" value="TreeGrafter"/>
</dbReference>
<evidence type="ECO:0000256" key="4">
    <source>
        <dbReference type="SAM" id="MobiDB-lite"/>
    </source>
</evidence>
<dbReference type="CDD" id="cd19518">
    <property type="entry name" value="RecA-like_NVL_r1-like"/>
    <property type="match status" value="1"/>
</dbReference>
<name>A0A6J8B629_MYTCO</name>
<dbReference type="Proteomes" id="UP000507470">
    <property type="component" value="Unassembled WGS sequence"/>
</dbReference>
<protein>
    <submittedName>
        <fullName evidence="6">RIX7</fullName>
    </submittedName>
</protein>
<feature type="compositionally biased region" description="Polar residues" evidence="4">
    <location>
        <begin position="249"/>
        <end position="260"/>
    </location>
</feature>
<dbReference type="InterPro" id="IPR031996">
    <property type="entry name" value="NVL2_nucleolin-bd"/>
</dbReference>
<keyword evidence="7" id="KW-1185">Reference proteome</keyword>
<dbReference type="Gene3D" id="1.10.8.60">
    <property type="match status" value="2"/>
</dbReference>
<dbReference type="AlphaFoldDB" id="A0A6J8B629"/>
<dbReference type="FunFam" id="3.40.50.300:FF:000600">
    <property type="entry name" value="Nuclear valosin-containing protein-like"/>
    <property type="match status" value="1"/>
</dbReference>
<comment type="similarity">
    <text evidence="1">Belongs to the AAA ATPase family.</text>
</comment>
<feature type="domain" description="AAA+ ATPase" evidence="5">
    <location>
        <begin position="688"/>
        <end position="825"/>
    </location>
</feature>
<dbReference type="GO" id="GO:1990275">
    <property type="term" value="F:preribosome binding"/>
    <property type="evidence" value="ECO:0007669"/>
    <property type="project" value="TreeGrafter"/>
</dbReference>
<evidence type="ECO:0000256" key="3">
    <source>
        <dbReference type="ARBA" id="ARBA00022840"/>
    </source>
</evidence>
<dbReference type="InterPro" id="IPR050168">
    <property type="entry name" value="AAA_ATPase_domain"/>
</dbReference>
<dbReference type="InterPro" id="IPR038100">
    <property type="entry name" value="NLV2_N_sf"/>
</dbReference>
<dbReference type="EMBL" id="CACVKT020002575">
    <property type="protein sequence ID" value="CAC5378454.1"/>
    <property type="molecule type" value="Genomic_DNA"/>
</dbReference>
<evidence type="ECO:0000259" key="5">
    <source>
        <dbReference type="SMART" id="SM00382"/>
    </source>
</evidence>
<dbReference type="FunFam" id="3.40.50.300:FF:000149">
    <property type="entry name" value="Nuclear valosin-containing protein-like"/>
    <property type="match status" value="1"/>
</dbReference>
<dbReference type="OrthoDB" id="2187at2759"/>
<dbReference type="Gene3D" id="3.40.50.300">
    <property type="entry name" value="P-loop containing nucleotide triphosphate hydrolases"/>
    <property type="match status" value="2"/>
</dbReference>
<dbReference type="GO" id="GO:0016887">
    <property type="term" value="F:ATP hydrolysis activity"/>
    <property type="evidence" value="ECO:0007669"/>
    <property type="project" value="InterPro"/>
</dbReference>
<dbReference type="PANTHER" id="PTHR23077:SF171">
    <property type="entry name" value="NUCLEAR VALOSIN-CONTAINING PROTEIN-LIKE"/>
    <property type="match status" value="1"/>
</dbReference>
<feature type="compositionally biased region" description="Basic and acidic residues" evidence="4">
    <location>
        <begin position="278"/>
        <end position="289"/>
    </location>
</feature>
<reference evidence="6 7" key="1">
    <citation type="submission" date="2020-06" db="EMBL/GenBank/DDBJ databases">
        <authorList>
            <person name="Li R."/>
            <person name="Bekaert M."/>
        </authorList>
    </citation>
    <scope>NUCLEOTIDE SEQUENCE [LARGE SCALE GENOMIC DNA]</scope>
    <source>
        <strain evidence="7">wild</strain>
    </source>
</reference>
<dbReference type="Pfam" id="PF16725">
    <property type="entry name" value="Nucleolin_bd"/>
    <property type="match status" value="1"/>
</dbReference>
<dbReference type="InterPro" id="IPR003593">
    <property type="entry name" value="AAA+_ATPase"/>
</dbReference>
<dbReference type="SUPFAM" id="SSF52540">
    <property type="entry name" value="P-loop containing nucleoside triphosphate hydrolases"/>
    <property type="match status" value="2"/>
</dbReference>
<dbReference type="InterPro" id="IPR003960">
    <property type="entry name" value="ATPase_AAA_CS"/>
</dbReference>
<dbReference type="InterPro" id="IPR003959">
    <property type="entry name" value="ATPase_AAA_core"/>
</dbReference>
<keyword evidence="3" id="KW-0067">ATP-binding</keyword>
<gene>
    <name evidence="6" type="ORF">MCOR_14656</name>
</gene>
<dbReference type="Gene3D" id="1.10.10.2010">
    <property type="match status" value="1"/>
</dbReference>
<dbReference type="PANTHER" id="PTHR23077">
    <property type="entry name" value="AAA-FAMILY ATPASE"/>
    <property type="match status" value="1"/>
</dbReference>
<proteinExistence type="inferred from homology"/>
<dbReference type="Pfam" id="PF17862">
    <property type="entry name" value="AAA_lid_3"/>
    <property type="match status" value="2"/>
</dbReference>
<evidence type="ECO:0000256" key="1">
    <source>
        <dbReference type="ARBA" id="ARBA00006914"/>
    </source>
</evidence>
<dbReference type="Pfam" id="PF00004">
    <property type="entry name" value="AAA"/>
    <property type="match status" value="2"/>
</dbReference>
<dbReference type="InterPro" id="IPR041569">
    <property type="entry name" value="AAA_lid_3"/>
</dbReference>
<feature type="compositionally biased region" description="Polar residues" evidence="4">
    <location>
        <begin position="554"/>
        <end position="566"/>
    </location>
</feature>
<dbReference type="GO" id="GO:0005634">
    <property type="term" value="C:nucleus"/>
    <property type="evidence" value="ECO:0007669"/>
    <property type="project" value="TreeGrafter"/>
</dbReference>
<organism evidence="6 7">
    <name type="scientific">Mytilus coruscus</name>
    <name type="common">Sea mussel</name>
    <dbReference type="NCBI Taxonomy" id="42192"/>
    <lineage>
        <taxon>Eukaryota</taxon>
        <taxon>Metazoa</taxon>
        <taxon>Spiralia</taxon>
        <taxon>Lophotrochozoa</taxon>
        <taxon>Mollusca</taxon>
        <taxon>Bivalvia</taxon>
        <taxon>Autobranchia</taxon>
        <taxon>Pteriomorphia</taxon>
        <taxon>Mytilida</taxon>
        <taxon>Mytiloidea</taxon>
        <taxon>Mytilidae</taxon>
        <taxon>Mytilinae</taxon>
        <taxon>Mytilus</taxon>
    </lineage>
</organism>
<evidence type="ECO:0000256" key="2">
    <source>
        <dbReference type="ARBA" id="ARBA00022741"/>
    </source>
</evidence>
<dbReference type="GO" id="GO:0003723">
    <property type="term" value="F:RNA binding"/>
    <property type="evidence" value="ECO:0007669"/>
    <property type="project" value="TreeGrafter"/>
</dbReference>
<dbReference type="PROSITE" id="PS00674">
    <property type="entry name" value="AAA"/>
    <property type="match status" value="2"/>
</dbReference>